<dbReference type="PANTHER" id="PTHR46797">
    <property type="entry name" value="HTH-TYPE TRANSCRIPTIONAL REGULATOR"/>
    <property type="match status" value="1"/>
</dbReference>
<evidence type="ECO:0000259" key="4">
    <source>
        <dbReference type="PROSITE" id="PS50943"/>
    </source>
</evidence>
<dbReference type="CDD" id="cd00093">
    <property type="entry name" value="HTH_XRE"/>
    <property type="match status" value="1"/>
</dbReference>
<dbReference type="Pfam" id="PF01381">
    <property type="entry name" value="HTH_3"/>
    <property type="match status" value="1"/>
</dbReference>
<protein>
    <submittedName>
        <fullName evidence="5">Helix-turn-helix transcriptional regulator</fullName>
    </submittedName>
</protein>
<evidence type="ECO:0000256" key="1">
    <source>
        <dbReference type="ARBA" id="ARBA00023015"/>
    </source>
</evidence>
<accession>A0ABR7YLX4</accession>
<name>A0ABR7YLX4_9SPHI</name>
<keyword evidence="1" id="KW-0805">Transcription regulation</keyword>
<dbReference type="RefSeq" id="WP_190993337.1">
    <property type="nucleotide sequence ID" value="NZ_JACOIK010000003.1"/>
</dbReference>
<evidence type="ECO:0000313" key="5">
    <source>
        <dbReference type="EMBL" id="MBD1432325.1"/>
    </source>
</evidence>
<dbReference type="PROSITE" id="PS50943">
    <property type="entry name" value="HTH_CROC1"/>
    <property type="match status" value="1"/>
</dbReference>
<reference evidence="5 6" key="1">
    <citation type="submission" date="2020-08" db="EMBL/GenBank/DDBJ databases">
        <title>Sphingobacterium sp. DN00404 isolated from aquaculture water.</title>
        <authorList>
            <person name="Zhang M."/>
        </authorList>
    </citation>
    <scope>NUCLEOTIDE SEQUENCE [LARGE SCALE GENOMIC DNA]</scope>
    <source>
        <strain evidence="5 6">DN00404</strain>
    </source>
</reference>
<sequence>MDIKDRVGQRLKALRKEREMTQEKLSFESDVDKTYISEVENGKRNISMVNLEKLVLTIGYSLKEFFDDESFR</sequence>
<evidence type="ECO:0000256" key="3">
    <source>
        <dbReference type="ARBA" id="ARBA00023163"/>
    </source>
</evidence>
<dbReference type="Proteomes" id="UP000602759">
    <property type="component" value="Unassembled WGS sequence"/>
</dbReference>
<comment type="caution">
    <text evidence="5">The sequence shown here is derived from an EMBL/GenBank/DDBJ whole genome shotgun (WGS) entry which is preliminary data.</text>
</comment>
<keyword evidence="3" id="KW-0804">Transcription</keyword>
<keyword evidence="6" id="KW-1185">Reference proteome</keyword>
<evidence type="ECO:0000256" key="2">
    <source>
        <dbReference type="ARBA" id="ARBA00023125"/>
    </source>
</evidence>
<dbReference type="InterPro" id="IPR001387">
    <property type="entry name" value="Cro/C1-type_HTH"/>
</dbReference>
<dbReference type="PANTHER" id="PTHR46797:SF23">
    <property type="entry name" value="HTH-TYPE TRANSCRIPTIONAL REGULATOR SUTR"/>
    <property type="match status" value="1"/>
</dbReference>
<organism evidence="5 6">
    <name type="scientific">Sphingobacterium micropteri</name>
    <dbReference type="NCBI Taxonomy" id="2763501"/>
    <lineage>
        <taxon>Bacteria</taxon>
        <taxon>Pseudomonadati</taxon>
        <taxon>Bacteroidota</taxon>
        <taxon>Sphingobacteriia</taxon>
        <taxon>Sphingobacteriales</taxon>
        <taxon>Sphingobacteriaceae</taxon>
        <taxon>Sphingobacterium</taxon>
    </lineage>
</organism>
<feature type="domain" description="HTH cro/C1-type" evidence="4">
    <location>
        <begin position="11"/>
        <end position="65"/>
    </location>
</feature>
<gene>
    <name evidence="5" type="ORF">H8B06_05770</name>
</gene>
<dbReference type="EMBL" id="JACOIK010000003">
    <property type="protein sequence ID" value="MBD1432325.1"/>
    <property type="molecule type" value="Genomic_DNA"/>
</dbReference>
<proteinExistence type="predicted"/>
<evidence type="ECO:0000313" key="6">
    <source>
        <dbReference type="Proteomes" id="UP000602759"/>
    </source>
</evidence>
<dbReference type="Gene3D" id="1.10.260.40">
    <property type="entry name" value="lambda repressor-like DNA-binding domains"/>
    <property type="match status" value="1"/>
</dbReference>
<dbReference type="SMART" id="SM00530">
    <property type="entry name" value="HTH_XRE"/>
    <property type="match status" value="1"/>
</dbReference>
<dbReference type="InterPro" id="IPR050807">
    <property type="entry name" value="TransReg_Diox_bact_type"/>
</dbReference>
<dbReference type="InterPro" id="IPR010982">
    <property type="entry name" value="Lambda_DNA-bd_dom_sf"/>
</dbReference>
<dbReference type="SUPFAM" id="SSF47413">
    <property type="entry name" value="lambda repressor-like DNA-binding domains"/>
    <property type="match status" value="1"/>
</dbReference>
<keyword evidence="2" id="KW-0238">DNA-binding</keyword>